<accession>A0A8X6K5E1</accession>
<organism evidence="1 2">
    <name type="scientific">Trichonephila clavata</name>
    <name type="common">Joro spider</name>
    <name type="synonym">Nephila clavata</name>
    <dbReference type="NCBI Taxonomy" id="2740835"/>
    <lineage>
        <taxon>Eukaryota</taxon>
        <taxon>Metazoa</taxon>
        <taxon>Ecdysozoa</taxon>
        <taxon>Arthropoda</taxon>
        <taxon>Chelicerata</taxon>
        <taxon>Arachnida</taxon>
        <taxon>Araneae</taxon>
        <taxon>Araneomorphae</taxon>
        <taxon>Entelegynae</taxon>
        <taxon>Araneoidea</taxon>
        <taxon>Nephilidae</taxon>
        <taxon>Trichonephila</taxon>
    </lineage>
</organism>
<dbReference type="AlphaFoldDB" id="A0A8X6K5E1"/>
<evidence type="ECO:0000313" key="1">
    <source>
        <dbReference type="EMBL" id="GFR31866.1"/>
    </source>
</evidence>
<evidence type="ECO:0000313" key="2">
    <source>
        <dbReference type="Proteomes" id="UP000887116"/>
    </source>
</evidence>
<dbReference type="Proteomes" id="UP000887116">
    <property type="component" value="Unassembled WGS sequence"/>
</dbReference>
<protein>
    <submittedName>
        <fullName evidence="1">Uncharacterized protein</fullName>
    </submittedName>
</protein>
<gene>
    <name evidence="1" type="ORF">TNCT_240761</name>
</gene>
<sequence length="111" mass="12798">MRNPLPKESAITKPVSSPNRKVFDWVKIGARIRITGRLLEHSNILEMYLRSGLSLPSSVHCHCEKPLQIGDESIQNLIETKRCKIHLLIQGNWNPRDIGILDIFDHILFIY</sequence>
<reference evidence="1" key="1">
    <citation type="submission" date="2020-07" db="EMBL/GenBank/DDBJ databases">
        <title>Multicomponent nature underlies the extraordinary mechanical properties of spider dragline silk.</title>
        <authorList>
            <person name="Kono N."/>
            <person name="Nakamura H."/>
            <person name="Mori M."/>
            <person name="Yoshida Y."/>
            <person name="Ohtoshi R."/>
            <person name="Malay A.D."/>
            <person name="Moran D.A.P."/>
            <person name="Tomita M."/>
            <person name="Numata K."/>
            <person name="Arakawa K."/>
        </authorList>
    </citation>
    <scope>NUCLEOTIDE SEQUENCE</scope>
</reference>
<name>A0A8X6K5E1_TRICU</name>
<dbReference type="EMBL" id="BMAO01009598">
    <property type="protein sequence ID" value="GFR31866.1"/>
    <property type="molecule type" value="Genomic_DNA"/>
</dbReference>
<proteinExistence type="predicted"/>
<keyword evidence="2" id="KW-1185">Reference proteome</keyword>
<comment type="caution">
    <text evidence="1">The sequence shown here is derived from an EMBL/GenBank/DDBJ whole genome shotgun (WGS) entry which is preliminary data.</text>
</comment>